<dbReference type="GO" id="GO:0006289">
    <property type="term" value="P:nucleotide-excision repair"/>
    <property type="evidence" value="ECO:0007669"/>
    <property type="project" value="TreeGrafter"/>
</dbReference>
<comment type="similarity">
    <text evidence="11">Belongs to the Nth/MutY family.</text>
</comment>
<keyword evidence="9 11" id="KW-0456">Lyase</keyword>
<keyword evidence="11" id="KW-0539">Nucleus</keyword>
<keyword evidence="10 11" id="KW-0326">Glycosidase</keyword>
<dbReference type="GO" id="GO:0140078">
    <property type="term" value="F:class I DNA-(apurinic or apyrimidinic site) endonuclease activity"/>
    <property type="evidence" value="ECO:0007669"/>
    <property type="project" value="UniProtKB-EC"/>
</dbReference>
<name>A0AAD1UHF0_EUPCR</name>
<dbReference type="GO" id="GO:0006285">
    <property type="term" value="P:base-excision repair, AP site formation"/>
    <property type="evidence" value="ECO:0007669"/>
    <property type="project" value="UniProtKB-UniRule"/>
</dbReference>
<feature type="region of interest" description="Disordered" evidence="12">
    <location>
        <begin position="1"/>
        <end position="20"/>
    </location>
</feature>
<feature type="compositionally biased region" description="Basic and acidic residues" evidence="12">
    <location>
        <begin position="261"/>
        <end position="278"/>
    </location>
</feature>
<organism evidence="14 15">
    <name type="scientific">Euplotes crassus</name>
    <dbReference type="NCBI Taxonomy" id="5936"/>
    <lineage>
        <taxon>Eukaryota</taxon>
        <taxon>Sar</taxon>
        <taxon>Alveolata</taxon>
        <taxon>Ciliophora</taxon>
        <taxon>Intramacronucleata</taxon>
        <taxon>Spirotrichea</taxon>
        <taxon>Hypotrichia</taxon>
        <taxon>Euplotida</taxon>
        <taxon>Euplotidae</taxon>
        <taxon>Moneuplotes</taxon>
    </lineage>
</organism>
<dbReference type="Pfam" id="PF00730">
    <property type="entry name" value="HhH-GPD"/>
    <property type="match status" value="1"/>
</dbReference>
<evidence type="ECO:0000313" key="15">
    <source>
        <dbReference type="Proteomes" id="UP001295684"/>
    </source>
</evidence>
<dbReference type="InterPro" id="IPR023170">
    <property type="entry name" value="HhH_base_excis_C"/>
</dbReference>
<keyword evidence="15" id="KW-1185">Reference proteome</keyword>
<protein>
    <recommendedName>
        <fullName evidence="11">Endonuclease III homolog</fullName>
        <ecNumber evidence="11">3.2.2.-</ecNumber>
        <ecNumber evidence="11">4.2.99.18</ecNumber>
    </recommendedName>
    <alternativeName>
        <fullName evidence="11">Bifunctional DNA N-glycosylase/DNA-(apurinic or apyrimidinic site) lyase</fullName>
        <shortName evidence="11">DNA glycosylase/AP lyase</shortName>
    </alternativeName>
</protein>
<evidence type="ECO:0000256" key="3">
    <source>
        <dbReference type="ARBA" id="ARBA00022723"/>
    </source>
</evidence>
<evidence type="ECO:0000256" key="1">
    <source>
        <dbReference type="ARBA" id="ARBA00001966"/>
    </source>
</evidence>
<dbReference type="GO" id="GO:0046872">
    <property type="term" value="F:metal ion binding"/>
    <property type="evidence" value="ECO:0007669"/>
    <property type="project" value="UniProtKB-KW"/>
</dbReference>
<dbReference type="SMART" id="SM00478">
    <property type="entry name" value="ENDO3c"/>
    <property type="match status" value="1"/>
</dbReference>
<dbReference type="InterPro" id="IPR003265">
    <property type="entry name" value="HhH-GPD_domain"/>
</dbReference>
<dbReference type="HAMAP" id="MF_03183">
    <property type="entry name" value="Endonuclease_III_Nth"/>
    <property type="match status" value="1"/>
</dbReference>
<keyword evidence="8 11" id="KW-0234">DNA repair</keyword>
<dbReference type="PANTHER" id="PTHR43286">
    <property type="entry name" value="ENDONUCLEASE III-LIKE PROTEIN 1"/>
    <property type="match status" value="1"/>
</dbReference>
<evidence type="ECO:0000313" key="14">
    <source>
        <dbReference type="EMBL" id="CAI2368687.1"/>
    </source>
</evidence>
<comment type="subcellular location">
    <subcellularLocation>
        <location evidence="11">Nucleus</location>
    </subcellularLocation>
    <subcellularLocation>
        <location evidence="11">Mitochondrion</location>
    </subcellularLocation>
</comment>
<proteinExistence type="inferred from homology"/>
<comment type="catalytic activity">
    <reaction evidence="11">
        <text>2'-deoxyribonucleotide-(2'-deoxyribose 5'-phosphate)-2'-deoxyribonucleotide-DNA = a 3'-end 2'-deoxyribonucleotide-(2,3-dehydro-2,3-deoxyribose 5'-phosphate)-DNA + a 5'-end 5'-phospho-2'-deoxyribonucleoside-DNA + H(+)</text>
        <dbReference type="Rhea" id="RHEA:66592"/>
        <dbReference type="Rhea" id="RHEA-COMP:13180"/>
        <dbReference type="Rhea" id="RHEA-COMP:16897"/>
        <dbReference type="Rhea" id="RHEA-COMP:17067"/>
        <dbReference type="ChEBI" id="CHEBI:15378"/>
        <dbReference type="ChEBI" id="CHEBI:136412"/>
        <dbReference type="ChEBI" id="CHEBI:157695"/>
        <dbReference type="ChEBI" id="CHEBI:167181"/>
        <dbReference type="EC" id="4.2.99.18"/>
    </reaction>
</comment>
<dbReference type="EC" id="4.2.99.18" evidence="11"/>
<dbReference type="GO" id="GO:0003677">
    <property type="term" value="F:DNA binding"/>
    <property type="evidence" value="ECO:0007669"/>
    <property type="project" value="UniProtKB-UniRule"/>
</dbReference>
<keyword evidence="7" id="KW-0411">Iron-sulfur</keyword>
<dbReference type="GO" id="GO:0005634">
    <property type="term" value="C:nucleus"/>
    <property type="evidence" value="ECO:0007669"/>
    <property type="project" value="UniProtKB-SubCell"/>
</dbReference>
<dbReference type="CDD" id="cd00056">
    <property type="entry name" value="ENDO3c"/>
    <property type="match status" value="1"/>
</dbReference>
<keyword evidence="3" id="KW-0479">Metal-binding</keyword>
<dbReference type="Proteomes" id="UP001295684">
    <property type="component" value="Unassembled WGS sequence"/>
</dbReference>
<evidence type="ECO:0000259" key="13">
    <source>
        <dbReference type="SMART" id="SM00478"/>
    </source>
</evidence>
<evidence type="ECO:0000256" key="9">
    <source>
        <dbReference type="ARBA" id="ARBA00023239"/>
    </source>
</evidence>
<keyword evidence="4 11" id="KW-0227">DNA damage</keyword>
<gene>
    <name evidence="11" type="primary">NTH1</name>
    <name evidence="14" type="ORF">ECRASSUSDP1_LOCUS9983</name>
</gene>
<evidence type="ECO:0000256" key="11">
    <source>
        <dbReference type="HAMAP-Rule" id="MF_03183"/>
    </source>
</evidence>
<dbReference type="InterPro" id="IPR003651">
    <property type="entry name" value="Endonuclease3_FeS-loop_motif"/>
</dbReference>
<dbReference type="GO" id="GO:0000703">
    <property type="term" value="F:oxidized pyrimidine nucleobase lesion DNA N-glycosylase activity"/>
    <property type="evidence" value="ECO:0007669"/>
    <property type="project" value="UniProtKB-UniRule"/>
</dbReference>
<keyword evidence="2" id="KW-0004">4Fe-4S</keyword>
<dbReference type="Gene3D" id="1.10.1670.10">
    <property type="entry name" value="Helix-hairpin-Helix base-excision DNA repair enzymes (C-terminal)"/>
    <property type="match status" value="1"/>
</dbReference>
<dbReference type="InterPro" id="IPR030841">
    <property type="entry name" value="NTH1"/>
</dbReference>
<evidence type="ECO:0000256" key="12">
    <source>
        <dbReference type="SAM" id="MobiDB-lite"/>
    </source>
</evidence>
<dbReference type="GO" id="GO:0051539">
    <property type="term" value="F:4 iron, 4 sulfur cluster binding"/>
    <property type="evidence" value="ECO:0007669"/>
    <property type="project" value="UniProtKB-KW"/>
</dbReference>
<reference evidence="14" key="1">
    <citation type="submission" date="2023-07" db="EMBL/GenBank/DDBJ databases">
        <authorList>
            <consortium name="AG Swart"/>
            <person name="Singh M."/>
            <person name="Singh A."/>
            <person name="Seah K."/>
            <person name="Emmerich C."/>
        </authorList>
    </citation>
    <scope>NUCLEOTIDE SEQUENCE</scope>
    <source>
        <strain evidence="14">DP1</strain>
    </source>
</reference>
<dbReference type="SUPFAM" id="SSF48150">
    <property type="entry name" value="DNA-glycosylase"/>
    <property type="match status" value="1"/>
</dbReference>
<evidence type="ECO:0000256" key="8">
    <source>
        <dbReference type="ARBA" id="ARBA00023204"/>
    </source>
</evidence>
<comment type="caution">
    <text evidence="14">The sequence shown here is derived from an EMBL/GenBank/DDBJ whole genome shotgun (WGS) entry which is preliminary data.</text>
</comment>
<keyword evidence="11" id="KW-0496">Mitochondrion</keyword>
<evidence type="ECO:0000256" key="7">
    <source>
        <dbReference type="ARBA" id="ARBA00023014"/>
    </source>
</evidence>
<evidence type="ECO:0000256" key="5">
    <source>
        <dbReference type="ARBA" id="ARBA00022801"/>
    </source>
</evidence>
<dbReference type="InterPro" id="IPR011257">
    <property type="entry name" value="DNA_glycosylase"/>
</dbReference>
<feature type="region of interest" description="Disordered" evidence="12">
    <location>
        <begin position="313"/>
        <end position="335"/>
    </location>
</feature>
<dbReference type="PANTHER" id="PTHR43286:SF1">
    <property type="entry name" value="ENDONUCLEASE III-LIKE PROTEIN 1"/>
    <property type="match status" value="1"/>
</dbReference>
<evidence type="ECO:0000256" key="10">
    <source>
        <dbReference type="ARBA" id="ARBA00023295"/>
    </source>
</evidence>
<dbReference type="EMBL" id="CAMPGE010009826">
    <property type="protein sequence ID" value="CAI2368687.1"/>
    <property type="molecule type" value="Genomic_DNA"/>
</dbReference>
<keyword evidence="6" id="KW-0408">Iron</keyword>
<keyword evidence="5 11" id="KW-0378">Hydrolase</keyword>
<feature type="domain" description="HhH-GPD" evidence="13">
    <location>
        <begin position="69"/>
        <end position="217"/>
    </location>
</feature>
<comment type="function">
    <text evidence="11">Bifunctional DNA N-glycosylase with associated apurinic/apyrimidinic (AP) lyase function that catalyzes the first step in base excision repair (BER), the primary repair pathway for the repair of oxidative DNA damage. The DNA N-glycosylase activity releases the damaged DNA base from DNA by cleaving the N-glycosidic bond, leaving an AP site. The AP lyase activity cleaves the phosphodiester bond 3' to the AP site by a beta-elimination. Primarily recognizes and repairs oxidative base damage of pyrimidines.</text>
</comment>
<dbReference type="Gene3D" id="1.10.340.30">
    <property type="entry name" value="Hypothetical protein, domain 2"/>
    <property type="match status" value="1"/>
</dbReference>
<comment type="caution">
    <text evidence="11">Lacks conserved residue(s) required for the propagation of feature annotation.</text>
</comment>
<sequence length="335" mass="38337">MLNKVSKALKKPKLPKRAEPKNWQKLWEGIEKMREKKDAPVDSMGCDECGDKNADKNTYAFQTLVALMLSSQTKDKQTFEATQRLKNHGLTVDEMIKIEEEELADLLYGVGFYKRKAGYIKRTSQLIKDKHEGIVPSKLDDILKFPGVGIKMALLLQQGAFGVVDGISVDTHVHRICNLLEWVDSTNPEATRVQLQDWLPKSKWTKINHMLVGFGQTICKPIAPLCDECGVSDLCPMAHWYSPPKKKKIGYEDDSGSSEFVLKEEEKGPSKKVEEKKEPKHRKNTRASKGTQSKDDKFFNNYLKKLRKKKITEAEPPTLDELEESNIYIRKKRTR</sequence>
<comment type="cofactor">
    <cofactor evidence="1">
        <name>[4Fe-4S] cluster</name>
        <dbReference type="ChEBI" id="CHEBI:49883"/>
    </cofactor>
</comment>
<dbReference type="AlphaFoldDB" id="A0AAD1UHF0"/>
<evidence type="ECO:0000256" key="6">
    <source>
        <dbReference type="ARBA" id="ARBA00023004"/>
    </source>
</evidence>
<evidence type="ECO:0000256" key="4">
    <source>
        <dbReference type="ARBA" id="ARBA00022763"/>
    </source>
</evidence>
<dbReference type="GO" id="GO:0005739">
    <property type="term" value="C:mitochondrion"/>
    <property type="evidence" value="ECO:0007669"/>
    <property type="project" value="UniProtKB-SubCell"/>
</dbReference>
<dbReference type="FunFam" id="1.10.340.30:FF:000005">
    <property type="entry name" value="Endonuclease III-like protein 1"/>
    <property type="match status" value="1"/>
</dbReference>
<accession>A0AAD1UHF0</accession>
<evidence type="ECO:0000256" key="2">
    <source>
        <dbReference type="ARBA" id="ARBA00022485"/>
    </source>
</evidence>
<feature type="region of interest" description="Disordered" evidence="12">
    <location>
        <begin position="260"/>
        <end position="298"/>
    </location>
</feature>
<dbReference type="EC" id="3.2.2.-" evidence="11"/>
<dbReference type="SMART" id="SM00525">
    <property type="entry name" value="FES"/>
    <property type="match status" value="1"/>
</dbReference>